<evidence type="ECO:0000313" key="2">
    <source>
        <dbReference type="EMBL" id="CCF60500.1"/>
    </source>
</evidence>
<dbReference type="OrthoDB" id="4061106at2759"/>
<dbReference type="FunCoup" id="H2B1K0">
    <property type="interactions" value="140"/>
</dbReference>
<evidence type="ECO:0008006" key="4">
    <source>
        <dbReference type="Google" id="ProtNLM"/>
    </source>
</evidence>
<dbReference type="GeneID" id="13886689"/>
<feature type="region of interest" description="Disordered" evidence="1">
    <location>
        <begin position="335"/>
        <end position="359"/>
    </location>
</feature>
<dbReference type="EMBL" id="HE650831">
    <property type="protein sequence ID" value="CCF60500.1"/>
    <property type="molecule type" value="Genomic_DNA"/>
</dbReference>
<gene>
    <name evidence="2" type="primary">KAFR0K01460</name>
    <name evidence="2" type="ORF">KAFR_0K01460</name>
</gene>
<dbReference type="STRING" id="1071382.H2B1K0"/>
<dbReference type="InterPro" id="IPR059185">
    <property type="entry name" value="MRP13_sacc"/>
</dbReference>
<dbReference type="InParanoid" id="H2B1K0"/>
<keyword evidence="3" id="KW-1185">Reference proteome</keyword>
<feature type="compositionally biased region" description="Basic and acidic residues" evidence="1">
    <location>
        <begin position="341"/>
        <end position="359"/>
    </location>
</feature>
<proteinExistence type="predicted"/>
<organism evidence="2 3">
    <name type="scientific">Kazachstania africana (strain ATCC 22294 / BCRC 22015 / CBS 2517 / CECT 1963 / NBRC 1671 / NRRL Y-8276)</name>
    <name type="common">Yeast</name>
    <name type="synonym">Kluyveromyces africanus</name>
    <dbReference type="NCBI Taxonomy" id="1071382"/>
    <lineage>
        <taxon>Eukaryota</taxon>
        <taxon>Fungi</taxon>
        <taxon>Dikarya</taxon>
        <taxon>Ascomycota</taxon>
        <taxon>Saccharomycotina</taxon>
        <taxon>Saccharomycetes</taxon>
        <taxon>Saccharomycetales</taxon>
        <taxon>Saccharomycetaceae</taxon>
        <taxon>Kazachstania</taxon>
    </lineage>
</organism>
<name>H2B1K0_KAZAF</name>
<dbReference type="SUPFAM" id="SSF101447">
    <property type="entry name" value="Formin homology 2 domain (FH2 domain)"/>
    <property type="match status" value="1"/>
</dbReference>
<dbReference type="GO" id="GO:0005763">
    <property type="term" value="C:mitochondrial small ribosomal subunit"/>
    <property type="evidence" value="ECO:0007669"/>
    <property type="project" value="EnsemblFungi"/>
</dbReference>
<protein>
    <recommendedName>
        <fullName evidence="4">37S ribosomal protein MRP13, mitochondrial</fullName>
    </recommendedName>
</protein>
<dbReference type="AlphaFoldDB" id="H2B1K0"/>
<dbReference type="CDD" id="cd23704">
    <property type="entry name" value="mS44"/>
    <property type="match status" value="1"/>
</dbReference>
<dbReference type="Proteomes" id="UP000005220">
    <property type="component" value="Chromosome 11"/>
</dbReference>
<dbReference type="GO" id="GO:0003735">
    <property type="term" value="F:structural constituent of ribosome"/>
    <property type="evidence" value="ECO:0007669"/>
    <property type="project" value="EnsemblFungi"/>
</dbReference>
<sequence>MYRPSSKLSSSVTIFKRFNTTTTPPPPPPPPPPLRKPIDEYFTYFNTKATLRPLIYRPKNANTLLTMDLKDPMTKEPIKPRSPIKPIQKTVLTEYIKTIPYGSNEFYDWFKKWTSVTPRKREIWHFFNSAHFQTMIFQSFFKIGDFSRLTGYLYSKRAKFMKSKHYKLYDMEHFFNSIIACNLHRSKFFEFDNPKTSLKKLKNVWANVTFRNNTNGLSNLLVECLGRRLGFDPSGQLKGFENVKVKLPTISELSEQNDESIKKFHEDNENTYIITRTIAQFSDASDINPEVQKFNEEYQTLNKKFLKQDIYDEYMHTMEDTWSKKLKLNSVLNEQEEDEIKENSSELKEDGSEEQQKSN</sequence>
<dbReference type="RefSeq" id="XP_003959635.1">
    <property type="nucleotide sequence ID" value="XM_003959586.1"/>
</dbReference>
<dbReference type="KEGG" id="kaf:KAFR_0K01460"/>
<reference evidence="2 3" key="1">
    <citation type="journal article" date="2011" name="Proc. Natl. Acad. Sci. U.S.A.">
        <title>Evolutionary erosion of yeast sex chromosomes by mating-type switching accidents.</title>
        <authorList>
            <person name="Gordon J.L."/>
            <person name="Armisen D."/>
            <person name="Proux-Wera E."/>
            <person name="Oheigeartaigh S.S."/>
            <person name="Byrne K.P."/>
            <person name="Wolfe K.H."/>
        </authorList>
    </citation>
    <scope>NUCLEOTIDE SEQUENCE [LARGE SCALE GENOMIC DNA]</scope>
    <source>
        <strain evidence="3">ATCC 22294 / BCRC 22015 / CBS 2517 / CECT 1963 / NBRC 1671 / NRRL Y-8276</strain>
    </source>
</reference>
<evidence type="ECO:0000313" key="3">
    <source>
        <dbReference type="Proteomes" id="UP000005220"/>
    </source>
</evidence>
<accession>H2B1K0</accession>
<evidence type="ECO:0000256" key="1">
    <source>
        <dbReference type="SAM" id="MobiDB-lite"/>
    </source>
</evidence>
<dbReference type="eggNOG" id="ENOG502RYVU">
    <property type="taxonomic scope" value="Eukaryota"/>
</dbReference>
<dbReference type="HOGENOM" id="CLU_894829_0_0_1"/>